<evidence type="ECO:0008006" key="4">
    <source>
        <dbReference type="Google" id="ProtNLM"/>
    </source>
</evidence>
<keyword evidence="3" id="KW-1185">Reference proteome</keyword>
<dbReference type="RefSeq" id="WP_125688625.1">
    <property type="nucleotide sequence ID" value="NZ_JBHSSI010000070.1"/>
</dbReference>
<name>A0ABW1TKF6_9LACO</name>
<accession>A0ABW1TKF6</accession>
<organism evidence="2 3">
    <name type="scientific">Levilactobacillus fujinensis</name>
    <dbReference type="NCBI Taxonomy" id="2486024"/>
    <lineage>
        <taxon>Bacteria</taxon>
        <taxon>Bacillati</taxon>
        <taxon>Bacillota</taxon>
        <taxon>Bacilli</taxon>
        <taxon>Lactobacillales</taxon>
        <taxon>Lactobacillaceae</taxon>
        <taxon>Levilactobacillus</taxon>
    </lineage>
</organism>
<keyword evidence="1" id="KW-0472">Membrane</keyword>
<protein>
    <recommendedName>
        <fullName evidence="4">DUF3899 domain-containing protein</fullName>
    </recommendedName>
</protein>
<dbReference type="EMBL" id="JBHSSI010000070">
    <property type="protein sequence ID" value="MFC6261559.1"/>
    <property type="molecule type" value="Genomic_DNA"/>
</dbReference>
<reference evidence="3" key="1">
    <citation type="journal article" date="2019" name="Int. J. Syst. Evol. Microbiol.">
        <title>The Global Catalogue of Microorganisms (GCM) 10K type strain sequencing project: providing services to taxonomists for standard genome sequencing and annotation.</title>
        <authorList>
            <consortium name="The Broad Institute Genomics Platform"/>
            <consortium name="The Broad Institute Genome Sequencing Center for Infectious Disease"/>
            <person name="Wu L."/>
            <person name="Ma J."/>
        </authorList>
    </citation>
    <scope>NUCLEOTIDE SEQUENCE [LARGE SCALE GENOMIC DNA]</scope>
    <source>
        <strain evidence="3">CCM 8908</strain>
    </source>
</reference>
<sequence length="132" mass="14739">MGLKAYLRGFIPCLVWVIIFSVSVSQGSAKLVFSWWTVYVVISYIVCFPRGYRWLTGRMRQEKNPAKPLKNADQEALRLGATYANTGKFGTARIGDTGSKEGWLTRVGTNLVAWLFLVVAGPLVLGLSYFKK</sequence>
<evidence type="ECO:0000313" key="3">
    <source>
        <dbReference type="Proteomes" id="UP001596283"/>
    </source>
</evidence>
<evidence type="ECO:0000313" key="2">
    <source>
        <dbReference type="EMBL" id="MFC6261559.1"/>
    </source>
</evidence>
<keyword evidence="1" id="KW-0812">Transmembrane</keyword>
<comment type="caution">
    <text evidence="2">The sequence shown here is derived from an EMBL/GenBank/DDBJ whole genome shotgun (WGS) entry which is preliminary data.</text>
</comment>
<feature type="transmembrane region" description="Helical" evidence="1">
    <location>
        <begin position="31"/>
        <end position="52"/>
    </location>
</feature>
<evidence type="ECO:0000256" key="1">
    <source>
        <dbReference type="SAM" id="Phobius"/>
    </source>
</evidence>
<feature type="transmembrane region" description="Helical" evidence="1">
    <location>
        <begin position="6"/>
        <end position="24"/>
    </location>
</feature>
<keyword evidence="1" id="KW-1133">Transmembrane helix</keyword>
<proteinExistence type="predicted"/>
<feature type="transmembrane region" description="Helical" evidence="1">
    <location>
        <begin position="111"/>
        <end position="130"/>
    </location>
</feature>
<dbReference type="Proteomes" id="UP001596283">
    <property type="component" value="Unassembled WGS sequence"/>
</dbReference>
<gene>
    <name evidence="2" type="ORF">ACFP1C_11445</name>
</gene>